<comment type="caution">
    <text evidence="3">The sequence shown here is derived from an EMBL/GenBank/DDBJ whole genome shotgun (WGS) entry which is preliminary data.</text>
</comment>
<dbReference type="SUPFAM" id="SSF52540">
    <property type="entry name" value="P-loop containing nucleoside triphosphate hydrolases"/>
    <property type="match status" value="1"/>
</dbReference>
<dbReference type="GO" id="GO:0005524">
    <property type="term" value="F:ATP binding"/>
    <property type="evidence" value="ECO:0007669"/>
    <property type="project" value="InterPro"/>
</dbReference>
<dbReference type="PANTHER" id="PTHR32182:SF22">
    <property type="entry name" value="ATP-DEPENDENT ENDONUCLEASE, OLD FAMILY-RELATED"/>
    <property type="match status" value="1"/>
</dbReference>
<gene>
    <name evidence="3" type="ORF">OV079_48580</name>
</gene>
<dbReference type="EMBL" id="JAPNKE010000002">
    <property type="protein sequence ID" value="MCY1013261.1"/>
    <property type="molecule type" value="Genomic_DNA"/>
</dbReference>
<dbReference type="Pfam" id="PF13304">
    <property type="entry name" value="AAA_21"/>
    <property type="match status" value="1"/>
</dbReference>
<dbReference type="GO" id="GO:0000731">
    <property type="term" value="P:DNA synthesis involved in DNA repair"/>
    <property type="evidence" value="ECO:0007669"/>
    <property type="project" value="TreeGrafter"/>
</dbReference>
<proteinExistence type="predicted"/>
<accession>A0A9X3F013</accession>
<protein>
    <submittedName>
        <fullName evidence="3">AAA family ATPase</fullName>
    </submittedName>
</protein>
<dbReference type="Proteomes" id="UP001150924">
    <property type="component" value="Unassembled WGS sequence"/>
</dbReference>
<dbReference type="GO" id="GO:0016887">
    <property type="term" value="F:ATP hydrolysis activity"/>
    <property type="evidence" value="ECO:0007669"/>
    <property type="project" value="InterPro"/>
</dbReference>
<organism evidence="3 4">
    <name type="scientific">Nannocystis pusilla</name>
    <dbReference type="NCBI Taxonomy" id="889268"/>
    <lineage>
        <taxon>Bacteria</taxon>
        <taxon>Pseudomonadati</taxon>
        <taxon>Myxococcota</taxon>
        <taxon>Polyangia</taxon>
        <taxon>Nannocystales</taxon>
        <taxon>Nannocystaceae</taxon>
        <taxon>Nannocystis</taxon>
    </lineage>
</organism>
<dbReference type="Gene3D" id="3.40.50.300">
    <property type="entry name" value="P-loop containing nucleotide triphosphate hydrolases"/>
    <property type="match status" value="2"/>
</dbReference>
<dbReference type="Pfam" id="PF13476">
    <property type="entry name" value="AAA_23"/>
    <property type="match status" value="1"/>
</dbReference>
<sequence length="426" mass="47287">MPGQRLSALHVEGLRSIADIKLDLSGLNVLVGDNGSGKSSLIEAFELCRRIGSGQFLPEFFSIHGGFANLLRRGAPGLQFIVFAELTPPGASTLVAMYFLRIMNRRGQPGVFEAFEVNERGKGGPRRVFESTEKGARVWKGTESVDVPVSSSTDLLLTELSGLLSPHPAIGLMRELLSSIEVHLPFEVTPMWASRAHQRPSAARGSVVLQPTDRLEMFGRNIANAFFTLRNERDREHWEATMDLVRLGLGGHIESVNTRADPSGGSLALTLKLVGQDELWPAFALSDGQLAFLCFIALYRLNPGRSLLAFDEPELHMHPELLVRVLQFFEDMAERHPVVIATHSDVLLDALSDPTRSVQVCELVDGQTRLRHLDRNGLQKWLSQYRGVGQLRSEGYLPAILSPDDRPTTSDEERAKAWARFKVPRR</sequence>
<feature type="domain" description="ATPase AAA-type core" evidence="1">
    <location>
        <begin position="273"/>
        <end position="349"/>
    </location>
</feature>
<dbReference type="InterPro" id="IPR038729">
    <property type="entry name" value="Rad50/SbcC_AAA"/>
</dbReference>
<dbReference type="InterPro" id="IPR003959">
    <property type="entry name" value="ATPase_AAA_core"/>
</dbReference>
<evidence type="ECO:0000313" key="3">
    <source>
        <dbReference type="EMBL" id="MCY1013261.1"/>
    </source>
</evidence>
<dbReference type="AlphaFoldDB" id="A0A9X3F013"/>
<dbReference type="RefSeq" id="WP_267777051.1">
    <property type="nucleotide sequence ID" value="NZ_JAPNKE010000002.1"/>
</dbReference>
<evidence type="ECO:0000259" key="2">
    <source>
        <dbReference type="Pfam" id="PF13476"/>
    </source>
</evidence>
<dbReference type="GO" id="GO:0006302">
    <property type="term" value="P:double-strand break repair"/>
    <property type="evidence" value="ECO:0007669"/>
    <property type="project" value="InterPro"/>
</dbReference>
<reference evidence="3" key="1">
    <citation type="submission" date="2022-11" db="EMBL/GenBank/DDBJ databases">
        <title>Minimal conservation of predation-associated metabolite biosynthetic gene clusters underscores biosynthetic potential of Myxococcota including descriptions for ten novel species: Archangium lansinium sp. nov., Myxococcus landrumus sp. nov., Nannocystis bai.</title>
        <authorList>
            <person name="Ahearne A."/>
            <person name="Stevens C."/>
            <person name="Phillips K."/>
        </authorList>
    </citation>
    <scope>NUCLEOTIDE SEQUENCE</scope>
    <source>
        <strain evidence="3">Na p29</strain>
    </source>
</reference>
<dbReference type="PIRSF" id="PIRSF029347">
    <property type="entry name" value="RecF"/>
    <property type="match status" value="1"/>
</dbReference>
<feature type="domain" description="Rad50/SbcC-type AAA" evidence="2">
    <location>
        <begin position="9"/>
        <end position="48"/>
    </location>
</feature>
<name>A0A9X3F013_9BACT</name>
<keyword evidence="4" id="KW-1185">Reference proteome</keyword>
<evidence type="ECO:0000259" key="1">
    <source>
        <dbReference type="Pfam" id="PF13304"/>
    </source>
</evidence>
<dbReference type="InterPro" id="IPR014555">
    <property type="entry name" value="RecF-like"/>
</dbReference>
<dbReference type="PANTHER" id="PTHR32182">
    <property type="entry name" value="DNA REPLICATION AND REPAIR PROTEIN RECF"/>
    <property type="match status" value="1"/>
</dbReference>
<dbReference type="InterPro" id="IPR027417">
    <property type="entry name" value="P-loop_NTPase"/>
</dbReference>
<evidence type="ECO:0000313" key="4">
    <source>
        <dbReference type="Proteomes" id="UP001150924"/>
    </source>
</evidence>